<dbReference type="RefSeq" id="WP_109926577.1">
    <property type="nucleotide sequence ID" value="NZ_QGNZ01000003.1"/>
</dbReference>
<dbReference type="EMBL" id="QGNZ01000003">
    <property type="protein sequence ID" value="PWS27243.1"/>
    <property type="molecule type" value="Genomic_DNA"/>
</dbReference>
<dbReference type="AlphaFoldDB" id="A0A317EMX5"/>
<dbReference type="SUPFAM" id="SSF53448">
    <property type="entry name" value="Nucleotide-diphospho-sugar transferases"/>
    <property type="match status" value="1"/>
</dbReference>
<dbReference type="InterPro" id="IPR029044">
    <property type="entry name" value="Nucleotide-diphossugar_trans"/>
</dbReference>
<accession>A0A317EMX5</accession>
<keyword evidence="3" id="KW-1185">Reference proteome</keyword>
<dbReference type="Pfam" id="PF13712">
    <property type="entry name" value="Glyco_tranf_2_5"/>
    <property type="match status" value="1"/>
</dbReference>
<comment type="caution">
    <text evidence="2">The sequence shown here is derived from an EMBL/GenBank/DDBJ whole genome shotgun (WGS) entry which is preliminary data.</text>
</comment>
<evidence type="ECO:0000259" key="1">
    <source>
        <dbReference type="Pfam" id="PF13712"/>
    </source>
</evidence>
<dbReference type="Proteomes" id="UP000245379">
    <property type="component" value="Unassembled WGS sequence"/>
</dbReference>
<dbReference type="OrthoDB" id="7851643at2"/>
<dbReference type="InterPro" id="IPR059123">
    <property type="entry name" value="StrF_dom"/>
</dbReference>
<evidence type="ECO:0000313" key="3">
    <source>
        <dbReference type="Proteomes" id="UP000245379"/>
    </source>
</evidence>
<gene>
    <name evidence="2" type="ORF">DHW03_14735</name>
</gene>
<protein>
    <recommendedName>
        <fullName evidence="1">Streptomycin biosynthesis protein StrF domain-containing protein</fullName>
    </recommendedName>
</protein>
<sequence>MISIIIASLSEQLLFHVKQNIKQTIGVECEIIAFDNSDGSKGLCEIYNLGVQKSKFDLLCFMHEDVDIKTENWGDIVNRAFKQNPKLGLLGIAGTTYKALSPSGWHCNATDVERTNIIQTFKFAEKEKIHHLKNPLNEVFSNVACVDGVWFCTKKDIANRFPFDEKTFKHFHGYDLDFSMQVYQNYDINVRFDILLHHFSEGKFDRKWIEEILKFHNKWDKSLPINIRGFDKEEQLSVEKRTFKDFIRKALTYGIPKLILFKTIWKTQGIKKISFLLLLKLTTYLSLNRKS</sequence>
<name>A0A317EMX5_9SPHI</name>
<dbReference type="Gene3D" id="3.90.550.10">
    <property type="entry name" value="Spore Coat Polysaccharide Biosynthesis Protein SpsA, Chain A"/>
    <property type="match status" value="1"/>
</dbReference>
<feature type="domain" description="Streptomycin biosynthesis protein StrF" evidence="1">
    <location>
        <begin position="18"/>
        <end position="185"/>
    </location>
</feature>
<proteinExistence type="predicted"/>
<evidence type="ECO:0000313" key="2">
    <source>
        <dbReference type="EMBL" id="PWS27243.1"/>
    </source>
</evidence>
<organism evidence="2 3">
    <name type="scientific">Pedobacter yonginense</name>
    <dbReference type="NCBI Taxonomy" id="651869"/>
    <lineage>
        <taxon>Bacteria</taxon>
        <taxon>Pseudomonadati</taxon>
        <taxon>Bacteroidota</taxon>
        <taxon>Sphingobacteriia</taxon>
        <taxon>Sphingobacteriales</taxon>
        <taxon>Sphingobacteriaceae</taxon>
        <taxon>Pedobacter</taxon>
    </lineage>
</organism>
<reference evidence="2 3" key="1">
    <citation type="submission" date="2018-05" db="EMBL/GenBank/DDBJ databases">
        <title>Pedobacter paludis sp. nov., isolated from wetland soil.</title>
        <authorList>
            <person name="Zhang Y."/>
            <person name="Wang G."/>
        </authorList>
    </citation>
    <scope>NUCLEOTIDE SEQUENCE [LARGE SCALE GENOMIC DNA]</scope>
    <source>
        <strain evidence="2 3">KCTC22721</strain>
    </source>
</reference>